<dbReference type="EMBL" id="BJON01000031">
    <property type="protein sequence ID" value="GED72592.1"/>
    <property type="molecule type" value="Genomic_DNA"/>
</dbReference>
<dbReference type="Proteomes" id="UP000319578">
    <property type="component" value="Unassembled WGS sequence"/>
</dbReference>
<evidence type="ECO:0000313" key="3">
    <source>
        <dbReference type="EMBL" id="KNB72973.1"/>
    </source>
</evidence>
<gene>
    <name evidence="3" type="ORF">ADS79_14225</name>
    <name evidence="2" type="ORF">BRE01_62940</name>
</gene>
<proteinExistence type="predicted"/>
<keyword evidence="5" id="KW-1185">Reference proteome</keyword>
<dbReference type="Proteomes" id="UP000036834">
    <property type="component" value="Unassembled WGS sequence"/>
</dbReference>
<evidence type="ECO:0000313" key="4">
    <source>
        <dbReference type="Proteomes" id="UP000036834"/>
    </source>
</evidence>
<feature type="signal peptide" evidence="1">
    <location>
        <begin position="1"/>
        <end position="23"/>
    </location>
</feature>
<reference evidence="2 5" key="3">
    <citation type="submission" date="2019-06" db="EMBL/GenBank/DDBJ databases">
        <title>Whole genome shotgun sequence of Brevibacillus reuszeri NBRC 15719.</title>
        <authorList>
            <person name="Hosoyama A."/>
            <person name="Uohara A."/>
            <person name="Ohji S."/>
            <person name="Ichikawa N."/>
        </authorList>
    </citation>
    <scope>NUCLEOTIDE SEQUENCE [LARGE SCALE GENOMIC DNA]</scope>
    <source>
        <strain evidence="2 5">NBRC 15719</strain>
    </source>
</reference>
<evidence type="ECO:0000256" key="1">
    <source>
        <dbReference type="SAM" id="SignalP"/>
    </source>
</evidence>
<evidence type="ECO:0000313" key="2">
    <source>
        <dbReference type="EMBL" id="GED72592.1"/>
    </source>
</evidence>
<dbReference type="PATRIC" id="fig|54915.3.peg.1871"/>
<keyword evidence="1" id="KW-0732">Signal</keyword>
<dbReference type="EMBL" id="LGIQ01000007">
    <property type="protein sequence ID" value="KNB72973.1"/>
    <property type="molecule type" value="Genomic_DNA"/>
</dbReference>
<reference evidence="3" key="2">
    <citation type="submission" date="2015-07" db="EMBL/GenBank/DDBJ databases">
        <title>MeaNS - Measles Nucleotide Surveillance Program.</title>
        <authorList>
            <person name="Tran T."/>
            <person name="Druce J."/>
        </authorList>
    </citation>
    <scope>NUCLEOTIDE SEQUENCE</scope>
    <source>
        <strain evidence="3">DSM 9887</strain>
    </source>
</reference>
<name>A0A0K9YWB4_9BACL</name>
<evidence type="ECO:0008006" key="6">
    <source>
        <dbReference type="Google" id="ProtNLM"/>
    </source>
</evidence>
<feature type="chain" id="PRO_5005533650" description="Lipoprotein" evidence="1">
    <location>
        <begin position="24"/>
        <end position="202"/>
    </location>
</feature>
<comment type="caution">
    <text evidence="3">The sequence shown here is derived from an EMBL/GenBank/DDBJ whole genome shotgun (WGS) entry which is preliminary data.</text>
</comment>
<dbReference type="STRING" id="54915.ADS79_14225"/>
<dbReference type="PROSITE" id="PS51257">
    <property type="entry name" value="PROKAR_LIPOPROTEIN"/>
    <property type="match status" value="1"/>
</dbReference>
<protein>
    <recommendedName>
        <fullName evidence="6">Lipoprotein</fullName>
    </recommendedName>
</protein>
<accession>A0A0K9YWB4</accession>
<evidence type="ECO:0000313" key="5">
    <source>
        <dbReference type="Proteomes" id="UP000319578"/>
    </source>
</evidence>
<dbReference type="RefSeq" id="WP_049739025.1">
    <property type="nucleotide sequence ID" value="NZ_BJON01000031.1"/>
</dbReference>
<sequence>MKINAAYCSILLVALTLTTSCNTQDKNVHEVVDAQNKTDKEVEDAIELIKDKNYVEALIALVQIPNFESKPEIQHLINYSKAAMNEESNAISFVAINLSNIPVDYSGPFASEVNGMKEKYSKELQETTVIKNKSITFNDLVGYTDLEVKQFLGEPDEILKTDDETIGKDQQRWWYKNKGMLYIADGKVWQALFGEDIKIQTN</sequence>
<organism evidence="3 4">
    <name type="scientific">Brevibacillus reuszeri</name>
    <dbReference type="NCBI Taxonomy" id="54915"/>
    <lineage>
        <taxon>Bacteria</taxon>
        <taxon>Bacillati</taxon>
        <taxon>Bacillota</taxon>
        <taxon>Bacilli</taxon>
        <taxon>Bacillales</taxon>
        <taxon>Paenibacillaceae</taxon>
        <taxon>Brevibacillus</taxon>
    </lineage>
</organism>
<reference evidence="4" key="1">
    <citation type="submission" date="2015-07" db="EMBL/GenBank/DDBJ databases">
        <title>Genome sequencing project for genomic taxonomy and phylogenomics of Bacillus-like bacteria.</title>
        <authorList>
            <person name="Liu B."/>
            <person name="Wang J."/>
            <person name="Zhu Y."/>
            <person name="Liu G."/>
            <person name="Chen Q."/>
            <person name="Chen Z."/>
            <person name="Lan J."/>
            <person name="Che J."/>
            <person name="Ge C."/>
            <person name="Shi H."/>
            <person name="Pan Z."/>
            <person name="Liu X."/>
        </authorList>
    </citation>
    <scope>NUCLEOTIDE SEQUENCE [LARGE SCALE GENOMIC DNA]</scope>
    <source>
        <strain evidence="4">DSM 9887</strain>
    </source>
</reference>
<dbReference type="AlphaFoldDB" id="A0A0K9YWB4"/>